<evidence type="ECO:0000313" key="3">
    <source>
        <dbReference type="Proteomes" id="UP000257030"/>
    </source>
</evidence>
<comment type="caution">
    <text evidence="2">The sequence shown here is derived from an EMBL/GenBank/DDBJ whole genome shotgun (WGS) entry which is preliminary data.</text>
</comment>
<dbReference type="Proteomes" id="UP000257030">
    <property type="component" value="Unassembled WGS sequence"/>
</dbReference>
<sequence>MRINGTAHIYLRITIDGKAAEISAKRYIGPREVG</sequence>
<keyword evidence="3" id="KW-1185">Reference proteome</keyword>
<evidence type="ECO:0000313" key="2">
    <source>
        <dbReference type="EMBL" id="REC79265.1"/>
    </source>
</evidence>
<gene>
    <name evidence="2" type="ORF">DRF60_07940</name>
</gene>
<dbReference type="Pfam" id="PF17293">
    <property type="entry name" value="Arm-DNA-bind_5"/>
    <property type="match status" value="1"/>
</dbReference>
<dbReference type="EMBL" id="QNUH01000005">
    <property type="protein sequence ID" value="REC79265.1"/>
    <property type="molecule type" value="Genomic_DNA"/>
</dbReference>
<accession>A0A3D9DMK7</accession>
<name>A0A3D9DMK7_9FLAO</name>
<organism evidence="2 3">
    <name type="scientific">Chryseobacterium elymi</name>
    <dbReference type="NCBI Taxonomy" id="395936"/>
    <lineage>
        <taxon>Bacteria</taxon>
        <taxon>Pseudomonadati</taxon>
        <taxon>Bacteroidota</taxon>
        <taxon>Flavobacteriia</taxon>
        <taxon>Flavobacteriales</taxon>
        <taxon>Weeksellaceae</taxon>
        <taxon>Chryseobacterium group</taxon>
        <taxon>Chryseobacterium</taxon>
    </lineage>
</organism>
<feature type="domain" description="Arm DNA-binding" evidence="1">
    <location>
        <begin position="4"/>
        <end position="30"/>
    </location>
</feature>
<dbReference type="InterPro" id="IPR035386">
    <property type="entry name" value="Arm-DNA-bind_5"/>
</dbReference>
<proteinExistence type="predicted"/>
<dbReference type="AlphaFoldDB" id="A0A3D9DMK7"/>
<evidence type="ECO:0000259" key="1">
    <source>
        <dbReference type="Pfam" id="PF17293"/>
    </source>
</evidence>
<reference evidence="2 3" key="1">
    <citation type="journal article" date="2010" name="Syst. Appl. Microbiol.">
        <title>Four new species of Chryseobacterium from the rhizosphere of coastal sand dune plants, Chryseobacterium elymi sp. nov., Chryseobacterium hagamense sp. nov., Chryseobacterium lathyri sp. nov. and Chryseobacterium rhizosphaerae sp. nov.</title>
        <authorList>
            <person name="Cho S.H."/>
            <person name="Lee K.S."/>
            <person name="Shin D.S."/>
            <person name="Han J.H."/>
            <person name="Park K.S."/>
            <person name="Lee C.H."/>
            <person name="Park K.H."/>
            <person name="Kim S.B."/>
        </authorList>
    </citation>
    <scope>NUCLEOTIDE SEQUENCE [LARGE SCALE GENOMIC DNA]</scope>
    <source>
        <strain evidence="2 3">KCTC 22547</strain>
    </source>
</reference>
<protein>
    <recommendedName>
        <fullName evidence="1">Arm DNA-binding domain-containing protein</fullName>
    </recommendedName>
</protein>